<dbReference type="Proteomes" id="UP000286576">
    <property type="component" value="Unassembled WGS sequence"/>
</dbReference>
<feature type="region of interest" description="Disordered" evidence="1">
    <location>
        <begin position="29"/>
        <end position="51"/>
    </location>
</feature>
<name>A0A418NWW5_9SPHN</name>
<evidence type="ECO:0000256" key="1">
    <source>
        <dbReference type="SAM" id="MobiDB-lite"/>
    </source>
</evidence>
<keyword evidence="2" id="KW-0812">Transmembrane</keyword>
<keyword evidence="4" id="KW-1185">Reference proteome</keyword>
<gene>
    <name evidence="3" type="ORF">D2V07_02270</name>
</gene>
<feature type="compositionally biased region" description="Polar residues" evidence="1">
    <location>
        <begin position="1124"/>
        <end position="1133"/>
    </location>
</feature>
<sequence length="1133" mass="121841">MILLNFEYPATRKAFTPLRGALPLSPLSRKCGGAMSQPPQETGNDRPRGRKRRALRAGFRVTIVTLLVAAVLGWLQREEIADDFIADTFADQGVPAIYDIVQISPRKQVFANIVIGDPELPDLTVERVEVLITPRLGLPDITEVRLIRPRLFGTLQNGRVSFGALDPFIYGGEDGPFEFPSLRLAIDDGRALLDSEYGRVGLKLSGSGHLRGGFTGELAAVAPSLASGDCAAQDVTLYGRVAIDAERPVLRGPLRIAALDCESSGLELRDASVNLNLKAERNLVDFASDIAFDVDSVALADIRAGLRGDGRFIWRDGDLNVRYDLAAVDADTPFAAFGDLAVEGRVRALENFGQLEVEGEIAGEDVRMGPDIDGAIAAAAEATGGTLLQPLLNRIGLNLARDLRGSQLQASFTARQRDGRSTISIPEARLRGGSGETLLALSRGQVDMGEGGLPLFSGNFQTGGAGLPRISGRMEQTPGGALELRMAMREYTAGNASLALSDVRLLQGRGGEIAVNGRAYADGAIPGGMVSGLELPLDAIMAANGSFSMWRGCRDVRFDRLTIANLQLGRESLTLCPPSGKPILRYGTGGLQFAAGANALDLTGRLAETPISVRSGPVGVAWPGTLAASDLDIRLGPADSGQRFTITDLRANLSADTIVGAFQGADVFLASVPLDIFDAAGSWRYDDNRLTITDAALRVEDRQENNRFEPLIARDASLWLFDNRITADAILREPVLDREITQVQIVHDLATGTGHADLNVDNLVFDDSLQPAPTYSQCLEEAGTQQRPRGLTCLALGVVSDVQGSVRGTGRIDWNADAVTSSGSFTTDGIDLAAAFGPVYGARGTIRFTDLLALTTAPNQRITIDRVNPGIEVYDGVVTFQLSNGELLQLQGGTWPFMGGTLTMRPVDIRFGVEEVRSYVLVIEGLEASQFVQQMELGNLAATGVFDGVVPIIFDENGNGRLENGVLTSRPPGGNVAYIGELTYEDMGFFANYAFSALRDLSYDEMQILMDGPLTGELVTRVRFEGIGQGETAKSNLITRAIDDLPIELRINIRAPFYQLITSLRSLYDPSAVRDPRSLGLINDDGVRLQESVDQQAVDERDAAEAAEDERRLREALENDETDIQPQESEPVP</sequence>
<feature type="compositionally biased region" description="Basic and acidic residues" evidence="1">
    <location>
        <begin position="1098"/>
        <end position="1117"/>
    </location>
</feature>
<evidence type="ECO:0000313" key="3">
    <source>
        <dbReference type="EMBL" id="RIV89096.1"/>
    </source>
</evidence>
<dbReference type="EMBL" id="QXFL01000001">
    <property type="protein sequence ID" value="RIV89096.1"/>
    <property type="molecule type" value="Genomic_DNA"/>
</dbReference>
<feature type="region of interest" description="Disordered" evidence="1">
    <location>
        <begin position="1092"/>
        <end position="1133"/>
    </location>
</feature>
<organism evidence="3 4">
    <name type="scientific">Aurantiacibacter zhengii</name>
    <dbReference type="NCBI Taxonomy" id="2307003"/>
    <lineage>
        <taxon>Bacteria</taxon>
        <taxon>Pseudomonadati</taxon>
        <taxon>Pseudomonadota</taxon>
        <taxon>Alphaproteobacteria</taxon>
        <taxon>Sphingomonadales</taxon>
        <taxon>Erythrobacteraceae</taxon>
        <taxon>Aurantiacibacter</taxon>
    </lineage>
</organism>
<reference evidence="3 4" key="1">
    <citation type="submission" date="2018-08" db="EMBL/GenBank/DDBJ databases">
        <title>Erythrobacter zhengii sp.nov., a bacterium isolated from deep-sea sediment.</title>
        <authorList>
            <person name="Fang C."/>
            <person name="Wu Y.-H."/>
            <person name="Sun C."/>
            <person name="Wang H."/>
            <person name="Cheng H."/>
            <person name="Meng F.-X."/>
            <person name="Wang C.-S."/>
            <person name="Xu X.-W."/>
        </authorList>
    </citation>
    <scope>NUCLEOTIDE SEQUENCE [LARGE SCALE GENOMIC DNA]</scope>
    <source>
        <strain evidence="3 4">V18</strain>
    </source>
</reference>
<keyword evidence="2" id="KW-1133">Transmembrane helix</keyword>
<protein>
    <submittedName>
        <fullName evidence="3">Exoprotein</fullName>
    </submittedName>
</protein>
<feature type="transmembrane region" description="Helical" evidence="2">
    <location>
        <begin position="57"/>
        <end position="75"/>
    </location>
</feature>
<evidence type="ECO:0000256" key="2">
    <source>
        <dbReference type="SAM" id="Phobius"/>
    </source>
</evidence>
<evidence type="ECO:0000313" key="4">
    <source>
        <dbReference type="Proteomes" id="UP000286576"/>
    </source>
</evidence>
<dbReference type="InterPro" id="IPR021730">
    <property type="entry name" value="YdbH"/>
</dbReference>
<dbReference type="Pfam" id="PF11739">
    <property type="entry name" value="YdbH-like"/>
    <property type="match status" value="1"/>
</dbReference>
<proteinExistence type="predicted"/>
<dbReference type="AlphaFoldDB" id="A0A418NWW5"/>
<keyword evidence="2" id="KW-0472">Membrane</keyword>
<comment type="caution">
    <text evidence="3">The sequence shown here is derived from an EMBL/GenBank/DDBJ whole genome shotgun (WGS) entry which is preliminary data.</text>
</comment>
<accession>A0A418NWW5</accession>